<proteinExistence type="predicted"/>
<dbReference type="Gene3D" id="3.40.50.150">
    <property type="entry name" value="Vaccinia Virus protein VP39"/>
    <property type="match status" value="1"/>
</dbReference>
<feature type="domain" description="Methyltransferase type 11" evidence="1">
    <location>
        <begin position="53"/>
        <end position="160"/>
    </location>
</feature>
<dbReference type="SUPFAM" id="SSF53335">
    <property type="entry name" value="S-adenosyl-L-methionine-dependent methyltransferases"/>
    <property type="match status" value="1"/>
</dbReference>
<accession>A0A4U0XGB9</accession>
<reference evidence="2 3" key="1">
    <citation type="submission" date="2017-03" db="EMBL/GenBank/DDBJ databases">
        <title>Genomes of endolithic fungi from Antarctica.</title>
        <authorList>
            <person name="Coleine C."/>
            <person name="Masonjones S."/>
            <person name="Stajich J.E."/>
        </authorList>
    </citation>
    <scope>NUCLEOTIDE SEQUENCE [LARGE SCALE GENOMIC DNA]</scope>
    <source>
        <strain evidence="2 3">CCFEE 5184</strain>
    </source>
</reference>
<organism evidence="2 3">
    <name type="scientific">Friedmanniomyces simplex</name>
    <dbReference type="NCBI Taxonomy" id="329884"/>
    <lineage>
        <taxon>Eukaryota</taxon>
        <taxon>Fungi</taxon>
        <taxon>Dikarya</taxon>
        <taxon>Ascomycota</taxon>
        <taxon>Pezizomycotina</taxon>
        <taxon>Dothideomycetes</taxon>
        <taxon>Dothideomycetidae</taxon>
        <taxon>Mycosphaerellales</taxon>
        <taxon>Teratosphaeriaceae</taxon>
        <taxon>Friedmanniomyces</taxon>
    </lineage>
</organism>
<protein>
    <recommendedName>
        <fullName evidence="1">Methyltransferase type 11 domain-containing protein</fullName>
    </recommendedName>
</protein>
<dbReference type="GO" id="GO:0008757">
    <property type="term" value="F:S-adenosylmethionine-dependent methyltransferase activity"/>
    <property type="evidence" value="ECO:0007669"/>
    <property type="project" value="InterPro"/>
</dbReference>
<evidence type="ECO:0000313" key="3">
    <source>
        <dbReference type="Proteomes" id="UP000309340"/>
    </source>
</evidence>
<dbReference type="Proteomes" id="UP000309340">
    <property type="component" value="Unassembled WGS sequence"/>
</dbReference>
<dbReference type="InterPro" id="IPR050508">
    <property type="entry name" value="Methyltransf_Superfamily"/>
</dbReference>
<dbReference type="EMBL" id="NAJQ01000176">
    <property type="protein sequence ID" value="TKA76000.1"/>
    <property type="molecule type" value="Genomic_DNA"/>
</dbReference>
<dbReference type="AlphaFoldDB" id="A0A4U0XGB9"/>
<dbReference type="InterPro" id="IPR013216">
    <property type="entry name" value="Methyltransf_11"/>
</dbReference>
<gene>
    <name evidence="2" type="ORF">B0A55_06676</name>
</gene>
<keyword evidence="3" id="KW-1185">Reference proteome</keyword>
<dbReference type="PANTHER" id="PTHR42912">
    <property type="entry name" value="METHYLTRANSFERASE"/>
    <property type="match status" value="1"/>
</dbReference>
<evidence type="ECO:0000259" key="1">
    <source>
        <dbReference type="Pfam" id="PF08241"/>
    </source>
</evidence>
<dbReference type="Pfam" id="PF08241">
    <property type="entry name" value="Methyltransf_11"/>
    <property type="match status" value="1"/>
</dbReference>
<comment type="caution">
    <text evidence="2">The sequence shown here is derived from an EMBL/GenBank/DDBJ whole genome shotgun (WGS) entry which is preliminary data.</text>
</comment>
<dbReference type="InterPro" id="IPR029063">
    <property type="entry name" value="SAM-dependent_MTases_sf"/>
</dbReference>
<dbReference type="PANTHER" id="PTHR42912:SF83">
    <property type="entry name" value="METHYLTRANSFERASE TYPE 11 DOMAIN-CONTAINING PROTEIN"/>
    <property type="match status" value="1"/>
</dbReference>
<evidence type="ECO:0000313" key="2">
    <source>
        <dbReference type="EMBL" id="TKA76000.1"/>
    </source>
</evidence>
<sequence length="283" mass="30797">MAGHRLQDTKGDDWNALATEYVKVSEQTSIAPIGLMLERANALVPFHHAAGILDNGCGPGPVMGRLIKDYGRQIPADCPLTCCDFSEGMIAQVRAAKERAGSDSPWASVETKVQNAMDLDEIADGSQSHVTAGMLYFMVPDPQKALAESLRVLKPDGVLALSAWQGSEWLELMNLLPKIRPDKTMPTMPEAWTSTAGIRGEMEKAGFREVETHECPVKMPFQDHETFAGFFVTKLPHMVAMTKDMSEEEVGKLQALMVEGMKKQCPEAPGALKGTALVGLGRK</sequence>
<name>A0A4U0XGB9_9PEZI</name>
<dbReference type="CDD" id="cd02440">
    <property type="entry name" value="AdoMet_MTases"/>
    <property type="match status" value="1"/>
</dbReference>
<dbReference type="OrthoDB" id="2013972at2759"/>